<feature type="region of interest" description="Disordered" evidence="1">
    <location>
        <begin position="46"/>
        <end position="79"/>
    </location>
</feature>
<dbReference type="EMBL" id="JADBGF010000001">
    <property type="protein sequence ID" value="MBE1597638.1"/>
    <property type="molecule type" value="Genomic_DNA"/>
</dbReference>
<keyword evidence="3" id="KW-1185">Reference proteome</keyword>
<evidence type="ECO:0000256" key="1">
    <source>
        <dbReference type="SAM" id="MobiDB-lite"/>
    </source>
</evidence>
<evidence type="ECO:0000313" key="2">
    <source>
        <dbReference type="EMBL" id="MBE1597638.1"/>
    </source>
</evidence>
<evidence type="ECO:0000313" key="3">
    <source>
        <dbReference type="Proteomes" id="UP000629287"/>
    </source>
</evidence>
<dbReference type="GeneID" id="86828328"/>
<dbReference type="Proteomes" id="UP000629287">
    <property type="component" value="Unassembled WGS sequence"/>
</dbReference>
<organism evidence="2 3">
    <name type="scientific">Streptomyces stelliscabiei</name>
    <dbReference type="NCBI Taxonomy" id="146820"/>
    <lineage>
        <taxon>Bacteria</taxon>
        <taxon>Bacillati</taxon>
        <taxon>Actinomycetota</taxon>
        <taxon>Actinomycetes</taxon>
        <taxon>Kitasatosporales</taxon>
        <taxon>Streptomycetaceae</taxon>
        <taxon>Streptomyces</taxon>
    </lineage>
</organism>
<dbReference type="RefSeq" id="WP_050399249.1">
    <property type="nucleotide sequence ID" value="NZ_JADBGF010000001.1"/>
</dbReference>
<protein>
    <submittedName>
        <fullName evidence="2">Uncharacterized protein</fullName>
    </submittedName>
</protein>
<name>A0A8I0TTT9_9ACTN</name>
<feature type="compositionally biased region" description="Low complexity" evidence="1">
    <location>
        <begin position="52"/>
        <end position="71"/>
    </location>
</feature>
<gene>
    <name evidence="2" type="ORF">H4687_003767</name>
</gene>
<dbReference type="AlphaFoldDB" id="A0A8I0TTT9"/>
<sequence length="79" mass="7619">MSAVPLGTLAAGLAVDLIGLRQTGRLLAAWCLVAPAIRALPALRSLDTGPVTPASIGPGPGPGSTTPGQGSETADTTSG</sequence>
<reference evidence="2 3" key="1">
    <citation type="submission" date="2020-10" db="EMBL/GenBank/DDBJ databases">
        <title>Sequencing the genomes of 1000 actinobacteria strains.</title>
        <authorList>
            <person name="Klenk H.-P."/>
        </authorList>
    </citation>
    <scope>NUCLEOTIDE SEQUENCE [LARGE SCALE GENOMIC DNA]</scope>
    <source>
        <strain evidence="2 3">DSM 41803</strain>
    </source>
</reference>
<comment type="caution">
    <text evidence="2">The sequence shown here is derived from an EMBL/GenBank/DDBJ whole genome shotgun (WGS) entry which is preliminary data.</text>
</comment>
<accession>A0A8I0TTT9</accession>
<proteinExistence type="predicted"/>